<dbReference type="Proteomes" id="UP000887222">
    <property type="component" value="Unassembled WGS sequence"/>
</dbReference>
<sequence length="157" mass="17617">MSATWIVSANASRARIFAQEDASSGLQEVQDMINDAARLRMVEHESETDKYGPTAGTKSMHNTGGAVPNKQYEPNMTPDKHAAELFARDLNKFLLEAHRDGRFDQLALVISPKFLGAVRQLLDQELESAVKLEINKDYTHFSGQELLDQLRQHGLKH</sequence>
<dbReference type="Pfam" id="PF10116">
    <property type="entry name" value="Host_attach"/>
    <property type="match status" value="1"/>
</dbReference>
<evidence type="ECO:0000313" key="2">
    <source>
        <dbReference type="EMBL" id="GIZ52071.1"/>
    </source>
</evidence>
<dbReference type="EMBL" id="BPMK01000008">
    <property type="protein sequence ID" value="GIZ52071.1"/>
    <property type="molecule type" value="Genomic_DNA"/>
</dbReference>
<gene>
    <name evidence="2" type="ORF">NCCP691_20850</name>
</gene>
<dbReference type="InterPro" id="IPR019291">
    <property type="entry name" value="Host_attachment_protein"/>
</dbReference>
<keyword evidence="3" id="KW-1185">Reference proteome</keyword>
<name>A0ABQ4Q4Y2_9BURK</name>
<proteinExistence type="predicted"/>
<evidence type="ECO:0000256" key="1">
    <source>
        <dbReference type="SAM" id="MobiDB-lite"/>
    </source>
</evidence>
<protein>
    <recommendedName>
        <fullName evidence="4">Protein required for attachment to host cells</fullName>
    </recommendedName>
</protein>
<accession>A0ABQ4Q4Y2</accession>
<dbReference type="RefSeq" id="WP_220808236.1">
    <property type="nucleotide sequence ID" value="NZ_BPMK01000008.1"/>
</dbReference>
<reference evidence="2 3" key="1">
    <citation type="journal article" date="2022" name="Int. J. Syst. Evol. Microbiol.">
        <title>Noviherbaspirillum aridicola sp. nov., isolated from an arid soil in Pakistan.</title>
        <authorList>
            <person name="Khan I.U."/>
            <person name="Saqib M."/>
            <person name="Amin A."/>
            <person name="Hussain F."/>
            <person name="Li L."/>
            <person name="Liu Y.H."/>
            <person name="Fang B.Z."/>
            <person name="Ahmed I."/>
            <person name="Li W.J."/>
        </authorList>
    </citation>
    <scope>NUCLEOTIDE SEQUENCE [LARGE SCALE GENOMIC DNA]</scope>
    <source>
        <strain evidence="2 3">NCCP-691</strain>
    </source>
</reference>
<organism evidence="2 3">
    <name type="scientific">Noviherbaspirillum aridicola</name>
    <dbReference type="NCBI Taxonomy" id="2849687"/>
    <lineage>
        <taxon>Bacteria</taxon>
        <taxon>Pseudomonadati</taxon>
        <taxon>Pseudomonadota</taxon>
        <taxon>Betaproteobacteria</taxon>
        <taxon>Burkholderiales</taxon>
        <taxon>Oxalobacteraceae</taxon>
        <taxon>Noviherbaspirillum</taxon>
    </lineage>
</organism>
<evidence type="ECO:0008006" key="4">
    <source>
        <dbReference type="Google" id="ProtNLM"/>
    </source>
</evidence>
<comment type="caution">
    <text evidence="2">The sequence shown here is derived from an EMBL/GenBank/DDBJ whole genome shotgun (WGS) entry which is preliminary data.</text>
</comment>
<evidence type="ECO:0000313" key="3">
    <source>
        <dbReference type="Proteomes" id="UP000887222"/>
    </source>
</evidence>
<feature type="region of interest" description="Disordered" evidence="1">
    <location>
        <begin position="45"/>
        <end position="77"/>
    </location>
</feature>